<feature type="signal peptide" evidence="2">
    <location>
        <begin position="1"/>
        <end position="18"/>
    </location>
</feature>
<sequence length="383" mass="41422">MDTLWCLILLQVVSASYASLDGDVNPVLKEGSLNVMDILKQKSLGHDLYGRKRNCHSESAVLELQNTVEDLKGRLDTAEKFLWAENGNGRRTRRSSGQDLPTSGCTPGAVGCPDAYTPYFMGQCFLCPPGPAGAQGPPGSEGERGRDGRDGRDGDRGPKGDNGDCESASVASNNQQSFTGSSPTSNNTGVIYVRWGRSECPVTSELVYSGVAGGEHYSHKGGASNYLCLPQEPIYDEPEATAHSDRGYLYGSEYQTNAYPPYAHLHDSEVPCAVCKAAQRSSYIMVPARNACPGSEWTLEYFGHLMSAYHNHRKTEFVCMDRNAEAIPRTVENANGALFYPVEGRCSSSGGIPCGPYVNGYELTCVFVLCNVVVLPININTKL</sequence>
<evidence type="ECO:0000313" key="3">
    <source>
        <dbReference type="EMBL" id="PIK42202.1"/>
    </source>
</evidence>
<evidence type="ECO:0000313" key="4">
    <source>
        <dbReference type="Proteomes" id="UP000230750"/>
    </source>
</evidence>
<feature type="region of interest" description="Disordered" evidence="1">
    <location>
        <begin position="132"/>
        <end position="186"/>
    </location>
</feature>
<reference evidence="3 4" key="1">
    <citation type="journal article" date="2017" name="PLoS Biol.">
        <title>The sea cucumber genome provides insights into morphological evolution and visceral regeneration.</title>
        <authorList>
            <person name="Zhang X."/>
            <person name="Sun L."/>
            <person name="Yuan J."/>
            <person name="Sun Y."/>
            <person name="Gao Y."/>
            <person name="Zhang L."/>
            <person name="Li S."/>
            <person name="Dai H."/>
            <person name="Hamel J.F."/>
            <person name="Liu C."/>
            <person name="Yu Y."/>
            <person name="Liu S."/>
            <person name="Lin W."/>
            <person name="Guo K."/>
            <person name="Jin S."/>
            <person name="Xu P."/>
            <person name="Storey K.B."/>
            <person name="Huan P."/>
            <person name="Zhang T."/>
            <person name="Zhou Y."/>
            <person name="Zhang J."/>
            <person name="Lin C."/>
            <person name="Li X."/>
            <person name="Xing L."/>
            <person name="Huo D."/>
            <person name="Sun M."/>
            <person name="Wang L."/>
            <person name="Mercier A."/>
            <person name="Li F."/>
            <person name="Yang H."/>
            <person name="Xiang J."/>
        </authorList>
    </citation>
    <scope>NUCLEOTIDE SEQUENCE [LARGE SCALE GENOMIC DNA]</scope>
    <source>
        <strain evidence="3">Shaxun</strain>
        <tissue evidence="3">Muscle</tissue>
    </source>
</reference>
<protein>
    <submittedName>
        <fullName evidence="3">Putative short-chain collagen C4-like</fullName>
    </submittedName>
</protein>
<dbReference type="GO" id="GO:0005615">
    <property type="term" value="C:extracellular space"/>
    <property type="evidence" value="ECO:0007669"/>
    <property type="project" value="TreeGrafter"/>
</dbReference>
<dbReference type="PANTHER" id="PTHR24024">
    <property type="entry name" value="PULMONARY SURFACTANT-ASSOCIATED PROTEIN A"/>
    <property type="match status" value="1"/>
</dbReference>
<feature type="compositionally biased region" description="Basic and acidic residues" evidence="1">
    <location>
        <begin position="141"/>
        <end position="162"/>
    </location>
</feature>
<feature type="chain" id="PRO_5013762150" evidence="2">
    <location>
        <begin position="19"/>
        <end position="383"/>
    </location>
</feature>
<feature type="compositionally biased region" description="Polar residues" evidence="1">
    <location>
        <begin position="169"/>
        <end position="186"/>
    </location>
</feature>
<evidence type="ECO:0000256" key="1">
    <source>
        <dbReference type="SAM" id="MobiDB-lite"/>
    </source>
</evidence>
<keyword evidence="2" id="KW-0732">Signal</keyword>
<name>A0A2G8K2H2_STIJA</name>
<dbReference type="GO" id="GO:0005581">
    <property type="term" value="C:collagen trimer"/>
    <property type="evidence" value="ECO:0007669"/>
    <property type="project" value="UniProtKB-KW"/>
</dbReference>
<accession>A0A2G8K2H2</accession>
<dbReference type="AlphaFoldDB" id="A0A2G8K2H2"/>
<dbReference type="PANTHER" id="PTHR24024:SF18">
    <property type="entry name" value="SHORT-CHAIN COLLAGEN C4-LIKE"/>
    <property type="match status" value="1"/>
</dbReference>
<keyword evidence="3" id="KW-0176">Collagen</keyword>
<organism evidence="3 4">
    <name type="scientific">Stichopus japonicus</name>
    <name type="common">Sea cucumber</name>
    <dbReference type="NCBI Taxonomy" id="307972"/>
    <lineage>
        <taxon>Eukaryota</taxon>
        <taxon>Metazoa</taxon>
        <taxon>Echinodermata</taxon>
        <taxon>Eleutherozoa</taxon>
        <taxon>Echinozoa</taxon>
        <taxon>Holothuroidea</taxon>
        <taxon>Aspidochirotacea</taxon>
        <taxon>Aspidochirotida</taxon>
        <taxon>Stichopodidae</taxon>
        <taxon>Apostichopus</taxon>
    </lineage>
</organism>
<evidence type="ECO:0000256" key="2">
    <source>
        <dbReference type="SAM" id="SignalP"/>
    </source>
</evidence>
<dbReference type="InterPro" id="IPR051077">
    <property type="entry name" value="Ca-dependent_lectin"/>
</dbReference>
<comment type="caution">
    <text evidence="3">The sequence shown here is derived from an EMBL/GenBank/DDBJ whole genome shotgun (WGS) entry which is preliminary data.</text>
</comment>
<keyword evidence="4" id="KW-1185">Reference proteome</keyword>
<dbReference type="OrthoDB" id="6086925at2759"/>
<proteinExistence type="predicted"/>
<dbReference type="Proteomes" id="UP000230750">
    <property type="component" value="Unassembled WGS sequence"/>
</dbReference>
<feature type="region of interest" description="Disordered" evidence="1">
    <location>
        <begin position="86"/>
        <end position="106"/>
    </location>
</feature>
<gene>
    <name evidence="3" type="ORF">BSL78_20949</name>
</gene>
<dbReference type="EMBL" id="MRZV01000952">
    <property type="protein sequence ID" value="PIK42202.1"/>
    <property type="molecule type" value="Genomic_DNA"/>
</dbReference>